<dbReference type="Gene3D" id="1.20.90.10">
    <property type="entry name" value="Phospholipase A2 domain"/>
    <property type="match status" value="1"/>
</dbReference>
<evidence type="ECO:0000256" key="1">
    <source>
        <dbReference type="ARBA" id="ARBA00022669"/>
    </source>
</evidence>
<feature type="domain" description="LysM" evidence="3">
    <location>
        <begin position="26"/>
        <end position="70"/>
    </location>
</feature>
<dbReference type="STRING" id="1754192.A0A1Y1WSE6"/>
<dbReference type="AlphaFoldDB" id="A0A1Y1WSE6"/>
<evidence type="ECO:0000313" key="4">
    <source>
        <dbReference type="EMBL" id="ORX76325.1"/>
    </source>
</evidence>
<evidence type="ECO:0000259" key="3">
    <source>
        <dbReference type="PROSITE" id="PS51782"/>
    </source>
</evidence>
<dbReference type="SUPFAM" id="SSF48619">
    <property type="entry name" value="Phospholipase A2, PLA2"/>
    <property type="match status" value="1"/>
</dbReference>
<keyword evidence="1" id="KW-0147">Chitin-binding</keyword>
<feature type="chain" id="PRO_5012237396" description="LysM domain-containing protein" evidence="2">
    <location>
        <begin position="20"/>
        <end position="431"/>
    </location>
</feature>
<dbReference type="Gene3D" id="3.30.60.10">
    <property type="entry name" value="Endochitinase-like"/>
    <property type="match status" value="1"/>
</dbReference>
<dbReference type="SUPFAM" id="SSF57016">
    <property type="entry name" value="Plant lectins/antimicrobial peptides"/>
    <property type="match status" value="1"/>
</dbReference>
<dbReference type="GO" id="GO:0006644">
    <property type="term" value="P:phospholipid metabolic process"/>
    <property type="evidence" value="ECO:0007669"/>
    <property type="project" value="InterPro"/>
</dbReference>
<dbReference type="GO" id="GO:0050482">
    <property type="term" value="P:arachidonate secretion"/>
    <property type="evidence" value="ECO:0007669"/>
    <property type="project" value="InterPro"/>
</dbReference>
<dbReference type="OrthoDB" id="2128882at2759"/>
<feature type="signal peptide" evidence="2">
    <location>
        <begin position="1"/>
        <end position="19"/>
    </location>
</feature>
<reference evidence="4 5" key="1">
    <citation type="submission" date="2016-08" db="EMBL/GenBank/DDBJ databases">
        <title>A Parts List for Fungal Cellulosomes Revealed by Comparative Genomics.</title>
        <authorList>
            <consortium name="DOE Joint Genome Institute"/>
            <person name="Haitjema C.H."/>
            <person name="Gilmore S.P."/>
            <person name="Henske J.K."/>
            <person name="Solomon K.V."/>
            <person name="De Groot R."/>
            <person name="Kuo A."/>
            <person name="Mondo S.J."/>
            <person name="Salamov A.A."/>
            <person name="Labutti K."/>
            <person name="Zhao Z."/>
            <person name="Chiniquy J."/>
            <person name="Barry K."/>
            <person name="Brewer H.M."/>
            <person name="Purvine S.O."/>
            <person name="Wright A.T."/>
            <person name="Boxma B."/>
            <person name="Van Alen T."/>
            <person name="Hackstein J.H."/>
            <person name="Baker S.E."/>
            <person name="Grigoriev I.V."/>
            <person name="O'Malley M.A."/>
        </authorList>
    </citation>
    <scope>NUCLEOTIDE SEQUENCE [LARGE SCALE GENOMIC DNA]</scope>
    <source>
        <strain evidence="4 5">S4</strain>
    </source>
</reference>
<gene>
    <name evidence="4" type="ORF">BCR32DRAFT_296326</name>
</gene>
<accession>A0A1Y1WSE6</accession>
<dbReference type="GO" id="GO:0004623">
    <property type="term" value="F:phospholipase A2 activity"/>
    <property type="evidence" value="ECO:0007669"/>
    <property type="project" value="InterPro"/>
</dbReference>
<dbReference type="PROSITE" id="PS51782">
    <property type="entry name" value="LYSM"/>
    <property type="match status" value="1"/>
</dbReference>
<proteinExistence type="predicted"/>
<evidence type="ECO:0000256" key="2">
    <source>
        <dbReference type="SAM" id="SignalP"/>
    </source>
</evidence>
<dbReference type="Proteomes" id="UP000193944">
    <property type="component" value="Unassembled WGS sequence"/>
</dbReference>
<name>A0A1Y1WSE6_9FUNG</name>
<sequence>MKTYNIIGLLASALTVVSGYDISCTKYYTTSGKEKCLSIINKYEVSLNYFTTLNPDIDCDNIIPDNTRLCIAGNPIISSNGLCGPGYGSCPFGECCSKGKCGNTSDFCGSSCDPNYGICTNLLAGGNVSKSSKLKPTVDFDKTAIEAIATLFSIKPAEAKNFYDFSNKVVDTYDNGFLTAVNSNLSLSGCKMSCDNAHTKFRNMLNSTTVNFSFNRYNKFLNSFGQPSISNTELLELCYNQCYGLKEIRNYVSSKANVKIGKNVKRSPSKNVKRSSRRDTTACYHPSEAKFNVVSNYLNGYNKYTETSDSVITALTFVNGCSIPVIKDLYNENNKGLFVPACNVHDICYGCQGGKASCDSTFLTNMKSICKNQKKNSLVCRATASIFYAAVRVGANKNYNACSNNRTEKECAYCGAPTIQNYLLKTPYYNA</sequence>
<protein>
    <recommendedName>
        <fullName evidence="3">LysM domain-containing protein</fullName>
    </recommendedName>
</protein>
<organism evidence="4 5">
    <name type="scientific">Anaeromyces robustus</name>
    <dbReference type="NCBI Taxonomy" id="1754192"/>
    <lineage>
        <taxon>Eukaryota</taxon>
        <taxon>Fungi</taxon>
        <taxon>Fungi incertae sedis</taxon>
        <taxon>Chytridiomycota</taxon>
        <taxon>Chytridiomycota incertae sedis</taxon>
        <taxon>Neocallimastigomycetes</taxon>
        <taxon>Neocallimastigales</taxon>
        <taxon>Neocallimastigaceae</taxon>
        <taxon>Anaeromyces</taxon>
    </lineage>
</organism>
<keyword evidence="2" id="KW-0732">Signal</keyword>
<dbReference type="InterPro" id="IPR036861">
    <property type="entry name" value="Endochitinase-like_sf"/>
</dbReference>
<dbReference type="InterPro" id="IPR018392">
    <property type="entry name" value="LysM"/>
</dbReference>
<dbReference type="InterPro" id="IPR036779">
    <property type="entry name" value="LysM_dom_sf"/>
</dbReference>
<dbReference type="Gene3D" id="3.10.350.10">
    <property type="entry name" value="LysM domain"/>
    <property type="match status" value="1"/>
</dbReference>
<dbReference type="EMBL" id="MCFG01000306">
    <property type="protein sequence ID" value="ORX76325.1"/>
    <property type="molecule type" value="Genomic_DNA"/>
</dbReference>
<comment type="caution">
    <text evidence="4">The sequence shown here is derived from an EMBL/GenBank/DDBJ whole genome shotgun (WGS) entry which is preliminary data.</text>
</comment>
<dbReference type="GO" id="GO:0008061">
    <property type="term" value="F:chitin binding"/>
    <property type="evidence" value="ECO:0007669"/>
    <property type="project" value="UniProtKB-KW"/>
</dbReference>
<evidence type="ECO:0000313" key="5">
    <source>
        <dbReference type="Proteomes" id="UP000193944"/>
    </source>
</evidence>
<dbReference type="InterPro" id="IPR036444">
    <property type="entry name" value="PLipase_A2_dom_sf"/>
</dbReference>
<keyword evidence="5" id="KW-1185">Reference proteome</keyword>
<reference evidence="4 5" key="2">
    <citation type="submission" date="2016-08" db="EMBL/GenBank/DDBJ databases">
        <title>Pervasive Adenine N6-methylation of Active Genes in Fungi.</title>
        <authorList>
            <consortium name="DOE Joint Genome Institute"/>
            <person name="Mondo S.J."/>
            <person name="Dannebaum R.O."/>
            <person name="Kuo R.C."/>
            <person name="Labutti K."/>
            <person name="Haridas S."/>
            <person name="Kuo A."/>
            <person name="Salamov A."/>
            <person name="Ahrendt S.R."/>
            <person name="Lipzen A."/>
            <person name="Sullivan W."/>
            <person name="Andreopoulos W.B."/>
            <person name="Clum A."/>
            <person name="Lindquist E."/>
            <person name="Daum C."/>
            <person name="Ramamoorthy G.K."/>
            <person name="Gryganskyi A."/>
            <person name="Culley D."/>
            <person name="Magnuson J.K."/>
            <person name="James T.Y."/>
            <person name="O'Malley M.A."/>
            <person name="Stajich J.E."/>
            <person name="Spatafora J.W."/>
            <person name="Visel A."/>
            <person name="Grigoriev I.V."/>
        </authorList>
    </citation>
    <scope>NUCLEOTIDE SEQUENCE [LARGE SCALE GENOMIC DNA]</scope>
    <source>
        <strain evidence="4 5">S4</strain>
    </source>
</reference>